<evidence type="ECO:0000256" key="3">
    <source>
        <dbReference type="ARBA" id="ARBA00010034"/>
    </source>
</evidence>
<dbReference type="GO" id="GO:0016192">
    <property type="term" value="P:vesicle-mediated transport"/>
    <property type="evidence" value="ECO:0007669"/>
    <property type="project" value="InterPro"/>
</dbReference>
<dbReference type="FunCoup" id="A0A1Y1LB14">
    <property type="interactions" value="58"/>
</dbReference>
<evidence type="ECO:0000256" key="8">
    <source>
        <dbReference type="ARBA" id="ARBA00032633"/>
    </source>
</evidence>
<evidence type="ECO:0000313" key="12">
    <source>
        <dbReference type="EMBL" id="KAB0802607.1"/>
    </source>
</evidence>
<dbReference type="PANTHER" id="PTHR21082">
    <property type="entry name" value="PROTEIN INTURNED"/>
    <property type="match status" value="1"/>
</dbReference>
<evidence type="ECO:0000256" key="4">
    <source>
        <dbReference type="ARBA" id="ARBA00015639"/>
    </source>
</evidence>
<name>A0A1Y1LB14_PHOPY</name>
<evidence type="ECO:0000256" key="9">
    <source>
        <dbReference type="SAM" id="MobiDB-lite"/>
    </source>
</evidence>
<reference evidence="11" key="1">
    <citation type="journal article" date="2016" name="Sci. Rep.">
        <title>Molecular characterization of firefly nuptial gifts: a multi-omics approach sheds light on postcopulatory sexual selection.</title>
        <authorList>
            <person name="Al-Wathiqui N."/>
            <person name="Fallon T.R."/>
            <person name="South A."/>
            <person name="Weng J.K."/>
            <person name="Lewis S.M."/>
        </authorList>
    </citation>
    <scope>NUCLEOTIDE SEQUENCE</scope>
</reference>
<evidence type="ECO:0000256" key="6">
    <source>
        <dbReference type="ARBA" id="ARBA00022490"/>
    </source>
</evidence>
<dbReference type="InterPro" id="IPR043989">
    <property type="entry name" value="CCZ1/INTU/HSP4_longin_3"/>
</dbReference>
<dbReference type="GO" id="GO:0060271">
    <property type="term" value="P:cilium assembly"/>
    <property type="evidence" value="ECO:0007669"/>
    <property type="project" value="InterPro"/>
</dbReference>
<feature type="domain" description="PDZ" evidence="10">
    <location>
        <begin position="127"/>
        <end position="215"/>
    </location>
</feature>
<dbReference type="InterPro" id="IPR001478">
    <property type="entry name" value="PDZ"/>
</dbReference>
<reference evidence="12" key="3">
    <citation type="submission" date="2019-08" db="EMBL/GenBank/DDBJ databases">
        <authorList>
            <consortium name="Photinus pyralis genome working group"/>
            <person name="Fallon T.R."/>
            <person name="Sander Lower S.E."/>
            <person name="Weng J.-K."/>
        </authorList>
    </citation>
    <scope>NUCLEOTIDE SEQUENCE</scope>
    <source>
        <strain evidence="12">1611_PpyrPB1</strain>
        <tissue evidence="12">Whole body</tissue>
    </source>
</reference>
<evidence type="ECO:0000256" key="7">
    <source>
        <dbReference type="ARBA" id="ARBA00022794"/>
    </source>
</evidence>
<evidence type="ECO:0000313" key="13">
    <source>
        <dbReference type="Proteomes" id="UP000327044"/>
    </source>
</evidence>
<keyword evidence="13" id="KW-1185">Reference proteome</keyword>
<dbReference type="GO" id="GO:0009986">
    <property type="term" value="C:cell surface"/>
    <property type="evidence" value="ECO:0007669"/>
    <property type="project" value="UniProtKB-SubCell"/>
</dbReference>
<reference evidence="12 13" key="2">
    <citation type="journal article" date="2018" name="Elife">
        <title>Firefly genomes illuminate parallel origins of bioluminescence in beetles.</title>
        <authorList>
            <person name="Fallon T.R."/>
            <person name="Lower S.E."/>
            <person name="Chang C.H."/>
            <person name="Bessho-Uehara M."/>
            <person name="Martin G.J."/>
            <person name="Bewick A.J."/>
            <person name="Behringer M."/>
            <person name="Debat H.J."/>
            <person name="Wong I."/>
            <person name="Day J.C."/>
            <person name="Suvorov A."/>
            <person name="Silva C.J."/>
            <person name="Stanger-Hall K.F."/>
            <person name="Hall D.W."/>
            <person name="Schmitz R.J."/>
            <person name="Nelson D.R."/>
            <person name="Lewis S.M."/>
            <person name="Shigenobu S."/>
            <person name="Bybee S.M."/>
            <person name="Larracuente A.M."/>
            <person name="Oba Y."/>
            <person name="Weng J.K."/>
        </authorList>
    </citation>
    <scope>NUCLEOTIDE SEQUENCE [LARGE SCALE GENOMIC DNA]</scope>
    <source>
        <strain evidence="12">1611_PpyrPB1</strain>
        <tissue evidence="12">Whole body</tissue>
    </source>
</reference>
<dbReference type="AlphaFoldDB" id="A0A1Y1LB14"/>
<dbReference type="PANTHER" id="PTHR21082:SF4">
    <property type="entry name" value="PROTEIN INTURNED"/>
    <property type="match status" value="1"/>
</dbReference>
<organism evidence="11">
    <name type="scientific">Photinus pyralis</name>
    <name type="common">Common eastern firefly</name>
    <name type="synonym">Lampyris pyralis</name>
    <dbReference type="NCBI Taxonomy" id="7054"/>
    <lineage>
        <taxon>Eukaryota</taxon>
        <taxon>Metazoa</taxon>
        <taxon>Ecdysozoa</taxon>
        <taxon>Arthropoda</taxon>
        <taxon>Hexapoda</taxon>
        <taxon>Insecta</taxon>
        <taxon>Pterygota</taxon>
        <taxon>Neoptera</taxon>
        <taxon>Endopterygota</taxon>
        <taxon>Coleoptera</taxon>
        <taxon>Polyphaga</taxon>
        <taxon>Elateriformia</taxon>
        <taxon>Elateroidea</taxon>
        <taxon>Lampyridae</taxon>
        <taxon>Lampyrinae</taxon>
        <taxon>Photinus</taxon>
    </lineage>
</organism>
<dbReference type="GO" id="GO:0005929">
    <property type="term" value="C:cilium"/>
    <property type="evidence" value="ECO:0007669"/>
    <property type="project" value="TreeGrafter"/>
</dbReference>
<dbReference type="InParanoid" id="A0A1Y1LB14"/>
<dbReference type="EMBL" id="VVIM01000002">
    <property type="protein sequence ID" value="KAB0802607.1"/>
    <property type="molecule type" value="Genomic_DNA"/>
</dbReference>
<keyword evidence="5" id="KW-0217">Developmental protein</keyword>
<dbReference type="GO" id="GO:0001736">
    <property type="term" value="P:establishment of planar polarity"/>
    <property type="evidence" value="ECO:0007669"/>
    <property type="project" value="InterPro"/>
</dbReference>
<comment type="subcellular location">
    <subcellularLocation>
        <location evidence="2">Cell surface</location>
    </subcellularLocation>
    <subcellularLocation>
        <location evidence="1">Cytoplasm</location>
        <location evidence="1">Cytoskeleton</location>
        <location evidence="1">Cilium basal body</location>
    </subcellularLocation>
</comment>
<dbReference type="PROSITE" id="PS50106">
    <property type="entry name" value="PDZ"/>
    <property type="match status" value="1"/>
</dbReference>
<comment type="similarity">
    <text evidence="3">Belongs to the inturned family.</text>
</comment>
<evidence type="ECO:0000256" key="2">
    <source>
        <dbReference type="ARBA" id="ARBA00004241"/>
    </source>
</evidence>
<evidence type="ECO:0000259" key="10">
    <source>
        <dbReference type="PROSITE" id="PS50106"/>
    </source>
</evidence>
<dbReference type="OrthoDB" id="10263272at2759"/>
<dbReference type="GO" id="GO:0005737">
    <property type="term" value="C:cytoplasm"/>
    <property type="evidence" value="ECO:0007669"/>
    <property type="project" value="TreeGrafter"/>
</dbReference>
<evidence type="ECO:0000256" key="5">
    <source>
        <dbReference type="ARBA" id="ARBA00022473"/>
    </source>
</evidence>
<sequence length="898" mass="101896">MQRNKISSNPAYSCDNWSDSNCSSCSDSESSIPEWESCVNPSGELLFIECDPVVSYSSNRLDAENNDFSTKNELRHSTRTKFLKILRRRDSKRRSKRTVKNSDLISTQDTTKVKFQDNEDGEIREVTVKINQERKASGKEASIEHLLGITVSTLSDGNRVMVAGFAPDAEAAKQKSIKIGDWLKCIDDFEISFHNLNEVLQQFTTKNQVVLKLQRVAGVDVTKNPPINELSNQSNFVHELLNVNSEDDLSLSEMLCEYPIGIVYINTDNLSESGPEFEGIVYGYPHPYEKNWLCNCRGVFITLNHLLHDLTHSSVHTSSMLCNNKLTHIGYKRFGSKLFLLMLPDNCANIKEICLIRDELLRMLEFMFQSIDHCFEAGEFRNQLDHFFARFFVRVLAGDWHKMNQKDTLLNLNDSNECSVFKFESVLPVAAHLPLPEEAQLQIDDALTELEASDYREWNEDPLDCRRLFTIIGSALYHSGHLLSSHFVHGDLIDVHMFCRQQGLFHLSRTEPVRSLVLWREVYPVSCNPGVPSEVNFIPEGRRYLLVVGSGKDLLAVIMEAGGCTEPAEDNMGPDAFYVEEVQATLAHLQDIGISNLASRWINENFGSHVIAPEFPIKRKTDFLSNISFVKSNLSSSPKDIGTQVQKKPEITSILKRRSSDHGPLFSSSLASLVDDNVEIQSEDSSSQGGYSDKGDVSDEPVLGRRAIREKKNMECYDDESDIEDYRDGSQSNSSYDLSELRQALLVDMADKRPDRLTFGNENVLYHYVQLDEKEGILLCPSDAQVYSTALDIILNSFRKCAQGIHDIFQNTLRLKEMLAQDVTKWVFNKSLVAVKEYGTLFECSLADDANKKYDKLTFWVIGRLYYIPHPREVYVCYQDSIPQNIVEISFKLGTMTA</sequence>
<feature type="region of interest" description="Disordered" evidence="9">
    <location>
        <begin position="681"/>
        <end position="704"/>
    </location>
</feature>
<evidence type="ECO:0000313" key="11">
    <source>
        <dbReference type="EMBL" id="JAV70849.1"/>
    </source>
</evidence>
<dbReference type="GO" id="GO:0007399">
    <property type="term" value="P:nervous system development"/>
    <property type="evidence" value="ECO:0007669"/>
    <property type="project" value="TreeGrafter"/>
</dbReference>
<protein>
    <recommendedName>
        <fullName evidence="4">Protein inturned</fullName>
    </recommendedName>
    <alternativeName>
        <fullName evidence="8">Inturned planar cell polarity effector homolog</fullName>
    </alternativeName>
</protein>
<dbReference type="InterPro" id="IPR043988">
    <property type="entry name" value="CCZ1/INTU_longin_2"/>
</dbReference>
<dbReference type="InterPro" id="IPR043987">
    <property type="entry name" value="CCZ1/INTU/HSP4_longin_1"/>
</dbReference>
<gene>
    <name evidence="12" type="ORF">PPYR_04793</name>
</gene>
<dbReference type="SUPFAM" id="SSF50156">
    <property type="entry name" value="PDZ domain-like"/>
    <property type="match status" value="1"/>
</dbReference>
<dbReference type="Pfam" id="PF19031">
    <property type="entry name" value="Intu_longin_1"/>
    <property type="match status" value="1"/>
</dbReference>
<dbReference type="InterPro" id="IPR036034">
    <property type="entry name" value="PDZ_sf"/>
</dbReference>
<keyword evidence="6" id="KW-0963">Cytoplasm</keyword>
<accession>A0A1Y1LB14</accession>
<proteinExistence type="inferred from homology"/>
<dbReference type="InterPro" id="IPR039151">
    <property type="entry name" value="INTU"/>
</dbReference>
<dbReference type="Pfam" id="PF19032">
    <property type="entry name" value="Intu_longin_2"/>
    <property type="match status" value="1"/>
</dbReference>
<dbReference type="Proteomes" id="UP000327044">
    <property type="component" value="Unassembled WGS sequence"/>
</dbReference>
<dbReference type="EMBL" id="GEZM01060857">
    <property type="protein sequence ID" value="JAV70849.1"/>
    <property type="molecule type" value="Transcribed_RNA"/>
</dbReference>
<dbReference type="Pfam" id="PF19033">
    <property type="entry name" value="Intu_longin_3"/>
    <property type="match status" value="1"/>
</dbReference>
<evidence type="ECO:0000256" key="1">
    <source>
        <dbReference type="ARBA" id="ARBA00004120"/>
    </source>
</evidence>
<keyword evidence="7" id="KW-0970">Cilium biogenesis/degradation</keyword>